<comment type="subunit">
    <text evidence="9">Type II secretion is composed of four main components: the outer membrane complex, the inner membrane complex, the cytoplasmic secretion ATPase and the periplasm-spanning pseudopilus.</text>
</comment>
<dbReference type="GO" id="GO:0005886">
    <property type="term" value="C:plasma membrane"/>
    <property type="evidence" value="ECO:0007669"/>
    <property type="project" value="UniProtKB-SubCell"/>
</dbReference>
<evidence type="ECO:0000256" key="1">
    <source>
        <dbReference type="ARBA" id="ARBA00004377"/>
    </source>
</evidence>
<evidence type="ECO:0000256" key="8">
    <source>
        <dbReference type="ARBA" id="ARBA00023136"/>
    </source>
</evidence>
<keyword evidence="5 9" id="KW-0997">Cell inner membrane</keyword>
<reference evidence="11 12" key="1">
    <citation type="journal article" date="2011" name="Front. Microbiol.">
        <title>Genomic signatures of strain selection and enhancement in Bacillus atrophaeus var. globigii, a historical biowarfare simulant.</title>
        <authorList>
            <person name="Gibbons H.S."/>
            <person name="Broomall S.M."/>
            <person name="McNew L.A."/>
            <person name="Daligault H."/>
            <person name="Chapman C."/>
            <person name="Bruce D."/>
            <person name="Karavis M."/>
            <person name="Krepps M."/>
            <person name="McGregor P.A."/>
            <person name="Hong C."/>
            <person name="Park K.H."/>
            <person name="Akmal A."/>
            <person name="Feldman A."/>
            <person name="Lin J.S."/>
            <person name="Chang W.E."/>
            <person name="Higgs B.W."/>
            <person name="Demirev P."/>
            <person name="Lindquist J."/>
            <person name="Liem A."/>
            <person name="Fochler E."/>
            <person name="Read T.D."/>
            <person name="Tapia R."/>
            <person name="Johnson S."/>
            <person name="Bishop-Lilly K.A."/>
            <person name="Detter C."/>
            <person name="Han C."/>
            <person name="Sozhamannan S."/>
            <person name="Rosenzweig C.N."/>
            <person name="Skowronski E.W."/>
        </authorList>
    </citation>
    <scope>NUCLEOTIDE SEQUENCE [LARGE SCALE GENOMIC DNA]</scope>
    <source>
        <strain evidence="11 12">PIT1</strain>
    </source>
</reference>
<keyword evidence="3" id="KW-1003">Cell membrane</keyword>
<dbReference type="EMBL" id="PIQG01000002">
    <property type="protein sequence ID" value="RUO78430.1"/>
    <property type="molecule type" value="Genomic_DNA"/>
</dbReference>
<comment type="subcellular location">
    <subcellularLocation>
        <location evidence="1 9">Cell inner membrane</location>
        <topology evidence="1 9">Single-pass membrane protein</topology>
    </subcellularLocation>
</comment>
<dbReference type="InterPro" id="IPR010052">
    <property type="entry name" value="T2SS_protein-GspI"/>
</dbReference>
<dbReference type="NCBIfam" id="TIGR01707">
    <property type="entry name" value="gspI"/>
    <property type="match status" value="1"/>
</dbReference>
<name>A0A432ZKS0_9GAMM</name>
<comment type="PTM">
    <text evidence="9">Cleaved by prepilin peptidase.</text>
</comment>
<dbReference type="Gene3D" id="3.30.1300.30">
    <property type="entry name" value="GSPII I/J protein-like"/>
    <property type="match status" value="1"/>
</dbReference>
<feature type="domain" description="Type II secretion system protein GspI C-terminal" evidence="10">
    <location>
        <begin position="41"/>
        <end position="119"/>
    </location>
</feature>
<organism evidence="11 12">
    <name type="scientific">Pseudidiomarina taiwanensis</name>
    <dbReference type="NCBI Taxonomy" id="337250"/>
    <lineage>
        <taxon>Bacteria</taxon>
        <taxon>Pseudomonadati</taxon>
        <taxon>Pseudomonadota</taxon>
        <taxon>Gammaproteobacteria</taxon>
        <taxon>Alteromonadales</taxon>
        <taxon>Idiomarinaceae</taxon>
        <taxon>Pseudidiomarina</taxon>
    </lineage>
</organism>
<dbReference type="GO" id="GO:0015627">
    <property type="term" value="C:type II protein secretion system complex"/>
    <property type="evidence" value="ECO:0007669"/>
    <property type="project" value="UniProtKB-UniRule"/>
</dbReference>
<dbReference type="InterPro" id="IPR012902">
    <property type="entry name" value="N_methyl_site"/>
</dbReference>
<dbReference type="Pfam" id="PF02501">
    <property type="entry name" value="T2SSI"/>
    <property type="match status" value="1"/>
</dbReference>
<dbReference type="SUPFAM" id="SSF54523">
    <property type="entry name" value="Pili subunits"/>
    <property type="match status" value="1"/>
</dbReference>
<keyword evidence="7" id="KW-1133">Transmembrane helix</keyword>
<dbReference type="PANTHER" id="PTHR38779">
    <property type="entry name" value="TYPE II SECRETION SYSTEM PROTEIN I-RELATED"/>
    <property type="match status" value="1"/>
</dbReference>
<comment type="function">
    <text evidence="9">Component of the type II secretion system required for the energy-dependent secretion of extracellular factors such as proteases and toxins from the periplasm.</text>
</comment>
<keyword evidence="6" id="KW-0812">Transmembrane</keyword>
<dbReference type="AlphaFoldDB" id="A0A432ZKS0"/>
<dbReference type="NCBIfam" id="TIGR02532">
    <property type="entry name" value="IV_pilin_GFxxxE"/>
    <property type="match status" value="1"/>
</dbReference>
<accession>A0A432ZKS0</accession>
<dbReference type="RefSeq" id="WP_126826708.1">
    <property type="nucleotide sequence ID" value="NZ_PIQG01000002.1"/>
</dbReference>
<dbReference type="PANTHER" id="PTHR38779:SF2">
    <property type="entry name" value="TYPE II SECRETION SYSTEM PROTEIN I-RELATED"/>
    <property type="match status" value="1"/>
</dbReference>
<gene>
    <name evidence="11" type="primary">gspI</name>
    <name evidence="11" type="ORF">CWI83_05230</name>
</gene>
<comment type="similarity">
    <text evidence="2 9">Belongs to the GSP I family.</text>
</comment>
<evidence type="ECO:0000256" key="9">
    <source>
        <dbReference type="RuleBase" id="RU368030"/>
    </source>
</evidence>
<evidence type="ECO:0000313" key="12">
    <source>
        <dbReference type="Proteomes" id="UP000288279"/>
    </source>
</evidence>
<sequence length="126" mass="13822">MNKRASGFTLIEVLAAMAIFALIAVAAIAAATQHVDSLRYMEQKTFARMAASNAISRISLSYPPQDGASGLETIGDIEWRWRSEVVETATENVFFVTVRVSEESDRTEAEVLFELSRYMGPEGGAQ</sequence>
<evidence type="ECO:0000313" key="11">
    <source>
        <dbReference type="EMBL" id="RUO78430.1"/>
    </source>
</evidence>
<evidence type="ECO:0000256" key="6">
    <source>
        <dbReference type="ARBA" id="ARBA00022692"/>
    </source>
</evidence>
<evidence type="ECO:0000259" key="10">
    <source>
        <dbReference type="Pfam" id="PF02501"/>
    </source>
</evidence>
<comment type="caution">
    <text evidence="11">The sequence shown here is derived from an EMBL/GenBank/DDBJ whole genome shotgun (WGS) entry which is preliminary data.</text>
</comment>
<dbReference type="GO" id="GO:0015628">
    <property type="term" value="P:protein secretion by the type II secretion system"/>
    <property type="evidence" value="ECO:0007669"/>
    <property type="project" value="UniProtKB-UniRule"/>
</dbReference>
<evidence type="ECO:0000256" key="2">
    <source>
        <dbReference type="ARBA" id="ARBA00008358"/>
    </source>
</evidence>
<dbReference type="OrthoDB" id="6121517at2"/>
<evidence type="ECO:0000256" key="3">
    <source>
        <dbReference type="ARBA" id="ARBA00022475"/>
    </source>
</evidence>
<evidence type="ECO:0000256" key="7">
    <source>
        <dbReference type="ARBA" id="ARBA00022989"/>
    </source>
</evidence>
<dbReference type="InterPro" id="IPR003413">
    <property type="entry name" value="T2SS_GspI_C"/>
</dbReference>
<dbReference type="Proteomes" id="UP000288279">
    <property type="component" value="Unassembled WGS sequence"/>
</dbReference>
<keyword evidence="12" id="KW-1185">Reference proteome</keyword>
<dbReference type="PROSITE" id="PS00409">
    <property type="entry name" value="PROKAR_NTER_METHYL"/>
    <property type="match status" value="1"/>
</dbReference>
<evidence type="ECO:0000256" key="5">
    <source>
        <dbReference type="ARBA" id="ARBA00022519"/>
    </source>
</evidence>
<evidence type="ECO:0000256" key="4">
    <source>
        <dbReference type="ARBA" id="ARBA00022481"/>
    </source>
</evidence>
<keyword evidence="8" id="KW-0472">Membrane</keyword>
<proteinExistence type="inferred from homology"/>
<dbReference type="InterPro" id="IPR045584">
    <property type="entry name" value="Pilin-like"/>
</dbReference>
<dbReference type="Pfam" id="PF07963">
    <property type="entry name" value="N_methyl"/>
    <property type="match status" value="1"/>
</dbReference>
<keyword evidence="4 9" id="KW-0488">Methylation</keyword>
<protein>
    <recommendedName>
        <fullName evidence="9">Type II secretion system protein I</fullName>
        <shortName evidence="9">T2SS minor pseudopilin I</shortName>
    </recommendedName>
</protein>